<dbReference type="RefSeq" id="XP_007680730.1">
    <property type="nucleotide sequence ID" value="XM_007682540.1"/>
</dbReference>
<organism evidence="2 3">
    <name type="scientific">Baudoinia panamericana (strain UAMH 10762)</name>
    <name type="common">Angels' share fungus</name>
    <name type="synonym">Baudoinia compniacensis (strain UAMH 10762)</name>
    <dbReference type="NCBI Taxonomy" id="717646"/>
    <lineage>
        <taxon>Eukaryota</taxon>
        <taxon>Fungi</taxon>
        <taxon>Dikarya</taxon>
        <taxon>Ascomycota</taxon>
        <taxon>Pezizomycotina</taxon>
        <taxon>Dothideomycetes</taxon>
        <taxon>Dothideomycetidae</taxon>
        <taxon>Mycosphaerellales</taxon>
        <taxon>Teratosphaeriaceae</taxon>
        <taxon>Baudoinia</taxon>
    </lineage>
</organism>
<feature type="region of interest" description="Disordered" evidence="1">
    <location>
        <begin position="219"/>
        <end position="256"/>
    </location>
</feature>
<sequence>MPPPSQGLPPPSQIQDPPTSLRGSGVPSTTTAPVPERSQTEDIDPKTGKRALFESGKQRADFGSQSTEATVAGAAGMMPQTQAAISAMKSGSSELKPHPAPIPISPARLPYQAMAPSPSLLRSSSPRLHSPADSEIFERNVQEPVAISTLQGELSPAHMPSHVITEDHIPPALEATVNAITSETLNPDEVEIVTSTSHQPAAEKVLEASASQADLTQLHSPPLKHSASDNSDVNSSFHHLPTTNEEDGASTYGQLDPNDVRRLSFISFADVVQAEHQQQAAASSMDNVGLPGSFSGAQDRASPPLRSPRSPGSLGGGLTTPPPVHAHEQSPVRSAIIGGSAPTQHGELQIETMRQAVRKTASRDMSGVRSAGMSLIGDDGASGSETRSRTNT</sequence>
<feature type="region of interest" description="Disordered" evidence="1">
    <location>
        <begin position="1"/>
        <end position="68"/>
    </location>
</feature>
<dbReference type="PANTHER" id="PTHR42111">
    <property type="entry name" value="YALI0D23727P"/>
    <property type="match status" value="1"/>
</dbReference>
<dbReference type="HOGENOM" id="CLU_041168_1_0_1"/>
<evidence type="ECO:0000256" key="1">
    <source>
        <dbReference type="SAM" id="MobiDB-lite"/>
    </source>
</evidence>
<gene>
    <name evidence="2" type="ORF">BAUCODRAFT_151758</name>
</gene>
<feature type="region of interest" description="Disordered" evidence="1">
    <location>
        <begin position="279"/>
        <end position="392"/>
    </location>
</feature>
<evidence type="ECO:0000313" key="3">
    <source>
        <dbReference type="Proteomes" id="UP000011761"/>
    </source>
</evidence>
<reference evidence="2 3" key="1">
    <citation type="journal article" date="2012" name="PLoS Pathog.">
        <title>Diverse lifestyles and strategies of plant pathogenesis encoded in the genomes of eighteen Dothideomycetes fungi.</title>
        <authorList>
            <person name="Ohm R.A."/>
            <person name="Feau N."/>
            <person name="Henrissat B."/>
            <person name="Schoch C.L."/>
            <person name="Horwitz B.A."/>
            <person name="Barry K.W."/>
            <person name="Condon B.J."/>
            <person name="Copeland A.C."/>
            <person name="Dhillon B."/>
            <person name="Glaser F."/>
            <person name="Hesse C.N."/>
            <person name="Kosti I."/>
            <person name="LaButti K."/>
            <person name="Lindquist E.A."/>
            <person name="Lucas S."/>
            <person name="Salamov A.A."/>
            <person name="Bradshaw R.E."/>
            <person name="Ciuffetti L."/>
            <person name="Hamelin R.C."/>
            <person name="Kema G.H.J."/>
            <person name="Lawrence C."/>
            <person name="Scott J.A."/>
            <person name="Spatafora J.W."/>
            <person name="Turgeon B.G."/>
            <person name="de Wit P.J.G.M."/>
            <person name="Zhong S."/>
            <person name="Goodwin S.B."/>
            <person name="Grigoriev I.V."/>
        </authorList>
    </citation>
    <scope>NUCLEOTIDE SEQUENCE [LARGE SCALE GENOMIC DNA]</scope>
    <source>
        <strain evidence="2 3">UAMH 10762</strain>
    </source>
</reference>
<feature type="compositionally biased region" description="Low complexity" evidence="1">
    <location>
        <begin position="302"/>
        <end position="312"/>
    </location>
</feature>
<dbReference type="GeneID" id="19109168"/>
<feature type="compositionally biased region" description="Basic and acidic residues" evidence="1">
    <location>
        <begin position="38"/>
        <end position="47"/>
    </location>
</feature>
<feature type="compositionally biased region" description="Pro residues" evidence="1">
    <location>
        <begin position="1"/>
        <end position="12"/>
    </location>
</feature>
<dbReference type="KEGG" id="bcom:BAUCODRAFT_151758"/>
<feature type="compositionally biased region" description="Polar residues" evidence="1">
    <location>
        <begin position="14"/>
        <end position="32"/>
    </location>
</feature>
<dbReference type="OMA" id="AHIKTED"/>
<keyword evidence="3" id="KW-1185">Reference proteome</keyword>
<evidence type="ECO:0000313" key="2">
    <source>
        <dbReference type="EMBL" id="EMC92353.1"/>
    </source>
</evidence>
<protein>
    <submittedName>
        <fullName evidence="2">Uncharacterized protein</fullName>
    </submittedName>
</protein>
<feature type="compositionally biased region" description="Polar residues" evidence="1">
    <location>
        <begin position="383"/>
        <end position="392"/>
    </location>
</feature>
<dbReference type="OrthoDB" id="5364312at2759"/>
<dbReference type="eggNOG" id="ENOG502S606">
    <property type="taxonomic scope" value="Eukaryota"/>
</dbReference>
<proteinExistence type="predicted"/>
<feature type="compositionally biased region" description="Polar residues" evidence="1">
    <location>
        <begin position="228"/>
        <end position="243"/>
    </location>
</feature>
<dbReference type="EMBL" id="KB445562">
    <property type="protein sequence ID" value="EMC92353.1"/>
    <property type="molecule type" value="Genomic_DNA"/>
</dbReference>
<dbReference type="Proteomes" id="UP000011761">
    <property type="component" value="Unassembled WGS sequence"/>
</dbReference>
<dbReference type="AlphaFoldDB" id="M2MLT7"/>
<accession>M2MLT7</accession>
<name>M2MLT7_BAUPA</name>
<dbReference type="PANTHER" id="PTHR42111:SF1">
    <property type="entry name" value="YALI0D23727P"/>
    <property type="match status" value="1"/>
</dbReference>